<evidence type="ECO:0000259" key="1">
    <source>
        <dbReference type="SMART" id="SM00306"/>
    </source>
</evidence>
<keyword evidence="3" id="KW-1185">Reference proteome</keyword>
<dbReference type="EMBL" id="CP017634">
    <property type="protein sequence ID" value="ATW25301.1"/>
    <property type="molecule type" value="Genomic_DNA"/>
</dbReference>
<dbReference type="SUPFAM" id="SSF51294">
    <property type="entry name" value="Hedgehog/intein (Hint) domain"/>
    <property type="match status" value="1"/>
</dbReference>
<name>A0A3G1KS68_FORW1</name>
<dbReference type="InterPro" id="IPR006141">
    <property type="entry name" value="Intein_N"/>
</dbReference>
<dbReference type="NCBIfam" id="TIGR01443">
    <property type="entry name" value="intein_Cterm"/>
    <property type="match status" value="1"/>
</dbReference>
<dbReference type="InterPro" id="IPR030934">
    <property type="entry name" value="Intein_C"/>
</dbReference>
<feature type="domain" description="Hint" evidence="1">
    <location>
        <begin position="30"/>
        <end position="124"/>
    </location>
</feature>
<organism evidence="2 3">
    <name type="scientific">Formimonas warabiya</name>
    <dbReference type="NCBI Taxonomy" id="1761012"/>
    <lineage>
        <taxon>Bacteria</taxon>
        <taxon>Bacillati</taxon>
        <taxon>Bacillota</taxon>
        <taxon>Clostridia</taxon>
        <taxon>Eubacteriales</taxon>
        <taxon>Peptococcaceae</taxon>
        <taxon>Candidatus Formimonas</taxon>
    </lineage>
</organism>
<dbReference type="InterPro" id="IPR003587">
    <property type="entry name" value="Hint_dom_N"/>
</dbReference>
<dbReference type="Proteomes" id="UP000323521">
    <property type="component" value="Chromosome"/>
</dbReference>
<dbReference type="OrthoDB" id="2083946at2"/>
<dbReference type="PROSITE" id="PS50817">
    <property type="entry name" value="INTEIN_N_TER"/>
    <property type="match status" value="1"/>
</dbReference>
<dbReference type="KEGG" id="fwa:DCMF_11450"/>
<sequence length="264" mass="29412">MHFLVEELGQELYNEDSSCSEGTSKAIEGGICFTGDTLIPTKYVYKEIKDIKVGDEVYSENPETGEKGLKKVRDVFINETKELIHVFVGQEEIKATSTHPFWVEGKGWVAAGELQAGDKVRLYNGSIVAVDKTIVEKLDEAIKIYNFEVEDWHTYYVSESKILVHNTCEMNVYRGGNDFTIKPGEVKIDKSTGLVTPQRGVSLNTDAGKMSKFGGAYKIDSMPEGLQIKQVGSDPGHFEIVPKYPMTQAEFQGKLNQIQTSPVK</sequence>
<dbReference type="GO" id="GO:0016539">
    <property type="term" value="P:intein-mediated protein splicing"/>
    <property type="evidence" value="ECO:0007669"/>
    <property type="project" value="InterPro"/>
</dbReference>
<reference evidence="2 3" key="1">
    <citation type="submission" date="2016-10" db="EMBL/GenBank/DDBJ databases">
        <title>Complete Genome Sequence of Peptococcaceae strain DCMF.</title>
        <authorList>
            <person name="Edwards R.J."/>
            <person name="Holland S.I."/>
            <person name="Deshpande N.P."/>
            <person name="Wong Y.K."/>
            <person name="Ertan H."/>
            <person name="Manefield M."/>
            <person name="Russell T.L."/>
            <person name="Lee M.J."/>
        </authorList>
    </citation>
    <scope>NUCLEOTIDE SEQUENCE [LARGE SCALE GENOMIC DNA]</scope>
    <source>
        <strain evidence="2 3">DCMF</strain>
    </source>
</reference>
<evidence type="ECO:0000313" key="2">
    <source>
        <dbReference type="EMBL" id="ATW25301.1"/>
    </source>
</evidence>
<accession>A0A3G1KS68</accession>
<dbReference type="Gene3D" id="2.170.16.10">
    <property type="entry name" value="Hedgehog/Intein (Hint) domain"/>
    <property type="match status" value="1"/>
</dbReference>
<protein>
    <recommendedName>
        <fullName evidence="1">Hint domain-containing protein</fullName>
    </recommendedName>
</protein>
<gene>
    <name evidence="2" type="ORF">DCMF_11450</name>
</gene>
<dbReference type="PROSITE" id="PS50818">
    <property type="entry name" value="INTEIN_C_TER"/>
    <property type="match status" value="1"/>
</dbReference>
<proteinExistence type="predicted"/>
<dbReference type="Pfam" id="PF07591">
    <property type="entry name" value="PT-HINT"/>
    <property type="match status" value="1"/>
</dbReference>
<dbReference type="AlphaFoldDB" id="A0A3G1KS68"/>
<dbReference type="CDD" id="cd00081">
    <property type="entry name" value="Hint"/>
    <property type="match status" value="1"/>
</dbReference>
<dbReference type="SMART" id="SM00306">
    <property type="entry name" value="HintN"/>
    <property type="match status" value="1"/>
</dbReference>
<dbReference type="InterPro" id="IPR036844">
    <property type="entry name" value="Hint_dom_sf"/>
</dbReference>
<evidence type="ECO:0000313" key="3">
    <source>
        <dbReference type="Proteomes" id="UP000323521"/>
    </source>
</evidence>